<evidence type="ECO:0000313" key="3">
    <source>
        <dbReference type="Proteomes" id="UP001150924"/>
    </source>
</evidence>
<feature type="compositionally biased region" description="Acidic residues" evidence="1">
    <location>
        <begin position="34"/>
        <end position="47"/>
    </location>
</feature>
<proteinExistence type="predicted"/>
<dbReference type="AlphaFoldDB" id="A0A9X3EKU2"/>
<dbReference type="Proteomes" id="UP001150924">
    <property type="component" value="Unassembled WGS sequence"/>
</dbReference>
<gene>
    <name evidence="2" type="ORF">OV079_09960</name>
</gene>
<feature type="compositionally biased region" description="Basic and acidic residues" evidence="1">
    <location>
        <begin position="80"/>
        <end position="89"/>
    </location>
</feature>
<feature type="region of interest" description="Disordered" evidence="1">
    <location>
        <begin position="1"/>
        <end position="101"/>
    </location>
</feature>
<sequence>MLGGERVGEVITGARDGADVAAEEDQDPRFVGLVDEETAEGQQEDQADGDRLPRLGDLLGPGDVDDRAGAVAGEGQPGEESDKTIDRKRAAAGSRSFGAPG</sequence>
<organism evidence="2 3">
    <name type="scientific">Nannocystis pusilla</name>
    <dbReference type="NCBI Taxonomy" id="889268"/>
    <lineage>
        <taxon>Bacteria</taxon>
        <taxon>Pseudomonadati</taxon>
        <taxon>Myxococcota</taxon>
        <taxon>Polyangia</taxon>
        <taxon>Nannocystales</taxon>
        <taxon>Nannocystaceae</taxon>
        <taxon>Nannocystis</taxon>
    </lineage>
</organism>
<comment type="caution">
    <text evidence="2">The sequence shown here is derived from an EMBL/GenBank/DDBJ whole genome shotgun (WGS) entry which is preliminary data.</text>
</comment>
<evidence type="ECO:0000313" key="2">
    <source>
        <dbReference type="EMBL" id="MCY1005887.1"/>
    </source>
</evidence>
<keyword evidence="3" id="KW-1185">Reference proteome</keyword>
<dbReference type="EMBL" id="JAPNKE010000002">
    <property type="protein sequence ID" value="MCY1005887.1"/>
    <property type="molecule type" value="Genomic_DNA"/>
</dbReference>
<reference evidence="2" key="1">
    <citation type="submission" date="2022-11" db="EMBL/GenBank/DDBJ databases">
        <title>Minimal conservation of predation-associated metabolite biosynthetic gene clusters underscores biosynthetic potential of Myxococcota including descriptions for ten novel species: Archangium lansinium sp. nov., Myxococcus landrumus sp. nov., Nannocystis bai.</title>
        <authorList>
            <person name="Ahearne A."/>
            <person name="Stevens C."/>
            <person name="Phillips K."/>
        </authorList>
    </citation>
    <scope>NUCLEOTIDE SEQUENCE</scope>
    <source>
        <strain evidence="2">Na p29</strain>
    </source>
</reference>
<accession>A0A9X3EKU2</accession>
<evidence type="ECO:0000256" key="1">
    <source>
        <dbReference type="SAM" id="MobiDB-lite"/>
    </source>
</evidence>
<protein>
    <submittedName>
        <fullName evidence="2">Uncharacterized protein</fullName>
    </submittedName>
</protein>
<name>A0A9X3EKU2_9BACT</name>